<dbReference type="AlphaFoldDB" id="A0A382I9U9"/>
<dbReference type="InterPro" id="IPR002912">
    <property type="entry name" value="ACT_dom"/>
</dbReference>
<accession>A0A382I9U9</accession>
<evidence type="ECO:0000256" key="2">
    <source>
        <dbReference type="ARBA" id="ARBA00013213"/>
    </source>
</evidence>
<dbReference type="GO" id="GO:0004412">
    <property type="term" value="F:homoserine dehydrogenase activity"/>
    <property type="evidence" value="ECO:0007669"/>
    <property type="project" value="UniProtKB-EC"/>
</dbReference>
<dbReference type="SUPFAM" id="SSF55021">
    <property type="entry name" value="ACT-like"/>
    <property type="match status" value="1"/>
</dbReference>
<dbReference type="EMBL" id="UINC01065901">
    <property type="protein sequence ID" value="SVB96029.1"/>
    <property type="molecule type" value="Genomic_DNA"/>
</dbReference>
<gene>
    <name evidence="5" type="ORF">METZ01_LOCUS248883</name>
</gene>
<dbReference type="InterPro" id="IPR045865">
    <property type="entry name" value="ACT-like_dom_sf"/>
</dbReference>
<dbReference type="FunFam" id="3.30.360.10:FF:000005">
    <property type="entry name" value="Homoserine dehydrogenase"/>
    <property type="match status" value="1"/>
</dbReference>
<dbReference type="NCBIfam" id="NF004976">
    <property type="entry name" value="PRK06349.1"/>
    <property type="match status" value="1"/>
</dbReference>
<feature type="domain" description="ACT" evidence="4">
    <location>
        <begin position="165"/>
        <end position="241"/>
    </location>
</feature>
<reference evidence="5" key="1">
    <citation type="submission" date="2018-05" db="EMBL/GenBank/DDBJ databases">
        <authorList>
            <person name="Lanie J.A."/>
            <person name="Ng W.-L."/>
            <person name="Kazmierczak K.M."/>
            <person name="Andrzejewski T.M."/>
            <person name="Davidsen T.M."/>
            <person name="Wayne K.J."/>
            <person name="Tettelin H."/>
            <person name="Glass J.I."/>
            <person name="Rusch D."/>
            <person name="Podicherti R."/>
            <person name="Tsui H.-C.T."/>
            <person name="Winkler M.E."/>
        </authorList>
    </citation>
    <scope>NUCLEOTIDE SEQUENCE</scope>
</reference>
<comment type="similarity">
    <text evidence="1">Belongs to the homoserine dehydrogenase family.</text>
</comment>
<dbReference type="EC" id="1.1.1.3" evidence="2"/>
<dbReference type="PROSITE" id="PS51671">
    <property type="entry name" value="ACT"/>
    <property type="match status" value="1"/>
</dbReference>
<dbReference type="GO" id="GO:0009088">
    <property type="term" value="P:threonine biosynthetic process"/>
    <property type="evidence" value="ECO:0007669"/>
    <property type="project" value="TreeGrafter"/>
</dbReference>
<proteinExistence type="inferred from homology"/>
<organism evidence="5">
    <name type="scientific">marine metagenome</name>
    <dbReference type="NCBI Taxonomy" id="408172"/>
    <lineage>
        <taxon>unclassified sequences</taxon>
        <taxon>metagenomes</taxon>
        <taxon>ecological metagenomes</taxon>
    </lineage>
</organism>
<evidence type="ECO:0000256" key="3">
    <source>
        <dbReference type="ARBA" id="ARBA00023002"/>
    </source>
</evidence>
<dbReference type="Gene3D" id="3.30.70.260">
    <property type="match status" value="1"/>
</dbReference>
<dbReference type="Pfam" id="PF00742">
    <property type="entry name" value="Homoserine_dh"/>
    <property type="match status" value="1"/>
</dbReference>
<protein>
    <recommendedName>
        <fullName evidence="2">homoserine dehydrogenase</fullName>
        <ecNumber evidence="2">1.1.1.3</ecNumber>
    </recommendedName>
</protein>
<dbReference type="SUPFAM" id="SSF55347">
    <property type="entry name" value="Glyceraldehyde-3-phosphate dehydrogenase-like, C-terminal domain"/>
    <property type="match status" value="1"/>
</dbReference>
<evidence type="ECO:0000313" key="5">
    <source>
        <dbReference type="EMBL" id="SVB96029.1"/>
    </source>
</evidence>
<name>A0A382I9U9_9ZZZZ</name>
<evidence type="ECO:0000256" key="1">
    <source>
        <dbReference type="ARBA" id="ARBA00006753"/>
    </source>
</evidence>
<dbReference type="Pfam" id="PF01842">
    <property type="entry name" value="ACT"/>
    <property type="match status" value="1"/>
</dbReference>
<dbReference type="InterPro" id="IPR001342">
    <property type="entry name" value="HDH_cat"/>
</dbReference>
<dbReference type="Gene3D" id="3.30.360.10">
    <property type="entry name" value="Dihydrodipicolinate Reductase, domain 2"/>
    <property type="match status" value="1"/>
</dbReference>
<dbReference type="CDD" id="cd04881">
    <property type="entry name" value="ACT_HSDH-Hom"/>
    <property type="match status" value="1"/>
</dbReference>
<keyword evidence="3" id="KW-0560">Oxidoreductase</keyword>
<feature type="non-terminal residue" evidence="5">
    <location>
        <position position="1"/>
    </location>
</feature>
<evidence type="ECO:0000259" key="4">
    <source>
        <dbReference type="PROSITE" id="PS51671"/>
    </source>
</evidence>
<dbReference type="PANTHER" id="PTHR43331">
    <property type="entry name" value="HOMOSERINE DEHYDROGENASE"/>
    <property type="match status" value="1"/>
</dbReference>
<sequence length="244" mass="26541">ADPTFDIEGIDSAHKIAILSQLAYGTPVNFDDITIQGISGISIDDIECAREFGYRIKLLAISKCDGDSVDIRVHPAMIPQENPMANVNGVLNAVRVCDDLMEENVLIGHGAGSLPTGSAVVADIIEISRDILSGSQLRASPQSFQNAEIKTIPIMDIESIDSEYFLRFSVLDNPGVLSRISGILGKHSIGILSVIQKGRCDDGRGVPLIMMTHRANEKNVQLALREIDELEVVCEKSNFIRVEK</sequence>
<dbReference type="PANTHER" id="PTHR43331:SF1">
    <property type="entry name" value="HOMOSERINE DEHYDROGENASE"/>
    <property type="match status" value="1"/>
</dbReference>